<feature type="transmembrane region" description="Helical" evidence="7">
    <location>
        <begin position="241"/>
        <end position="264"/>
    </location>
</feature>
<keyword evidence="5 7" id="KW-0472">Membrane</keyword>
<dbReference type="EMBL" id="CP040899">
    <property type="protein sequence ID" value="QDB80612.1"/>
    <property type="molecule type" value="Genomic_DNA"/>
</dbReference>
<accession>A0ABX5VQ76</accession>
<evidence type="ECO:0000256" key="5">
    <source>
        <dbReference type="ARBA" id="ARBA00023136"/>
    </source>
</evidence>
<feature type="domain" description="Threonine/serine exporter-like N-terminal" evidence="8">
    <location>
        <begin position="20"/>
        <end position="258"/>
    </location>
</feature>
<gene>
    <name evidence="10" type="ORF">FE251_00575</name>
</gene>
<comment type="subcellular location">
    <subcellularLocation>
        <location evidence="1">Cell membrane</location>
        <topology evidence="1">Multi-pass membrane protein</topology>
    </subcellularLocation>
</comment>
<evidence type="ECO:0000256" key="2">
    <source>
        <dbReference type="ARBA" id="ARBA00022475"/>
    </source>
</evidence>
<feature type="transmembrane region" description="Helical" evidence="7">
    <location>
        <begin position="145"/>
        <end position="162"/>
    </location>
</feature>
<dbReference type="InterPro" id="IPR050539">
    <property type="entry name" value="ThrE_Dicarb/AminoAcid_Exp"/>
</dbReference>
<evidence type="ECO:0000259" key="8">
    <source>
        <dbReference type="Pfam" id="PF06738"/>
    </source>
</evidence>
<keyword evidence="4 7" id="KW-1133">Transmembrane helix</keyword>
<feature type="transmembrane region" description="Helical" evidence="7">
    <location>
        <begin position="207"/>
        <end position="229"/>
    </location>
</feature>
<organism evidence="10 11">
    <name type="scientific">Georgenia wutianyii</name>
    <dbReference type="NCBI Taxonomy" id="2585135"/>
    <lineage>
        <taxon>Bacteria</taxon>
        <taxon>Bacillati</taxon>
        <taxon>Actinomycetota</taxon>
        <taxon>Actinomycetes</taxon>
        <taxon>Micrococcales</taxon>
        <taxon>Bogoriellaceae</taxon>
        <taxon>Georgenia</taxon>
    </lineage>
</organism>
<feature type="transmembrane region" description="Helical" evidence="7">
    <location>
        <begin position="394"/>
        <end position="412"/>
    </location>
</feature>
<evidence type="ECO:0000256" key="3">
    <source>
        <dbReference type="ARBA" id="ARBA00022692"/>
    </source>
</evidence>
<sequence length="420" mass="43583">MVLVEDDRVTQSLVRRSAAVLRLGSLLLGAGAGSYRVKDSMRRAAEALDLHEHRAQVTLTEITTTARDGDHVRTEVIEQRDVGVNADRIDAIAGVVERLGPRTDVAALESALDDVERAPRHYGPVASVLAVALACAAFAFLNNGGPIVCSAVLLAAGLGQTVRRRLQHARLNKFAVTALAAAVSSTLYVGVVLGLESLDFADTSHEAGLVSAVLYLVPGFPLVTAVLDFVRMDLSAGLTRLAYVTVTLLSAGMSVWAVSWLAGLELDGPASAVLDGPLLLVMRVVASAVAAAGFAMLFNSSPKAVAVAALIGGIANPARIYLVESGVAPQAASLVAACVVGLLAALAASRGRPSRVTLSVPAVVIMVPGVMVYRSLVHLNEGEVSAALANGVEASFVIMGIGVGLAVSRMLTDRNWAFER</sequence>
<evidence type="ECO:0000259" key="9">
    <source>
        <dbReference type="Pfam" id="PF12821"/>
    </source>
</evidence>
<keyword evidence="11" id="KW-1185">Reference proteome</keyword>
<dbReference type="Pfam" id="PF12821">
    <property type="entry name" value="ThrE_2"/>
    <property type="match status" value="1"/>
</dbReference>
<feature type="transmembrane region" description="Helical" evidence="7">
    <location>
        <begin position="174"/>
        <end position="195"/>
    </location>
</feature>
<feature type="transmembrane region" description="Helical" evidence="7">
    <location>
        <begin position="276"/>
        <end position="297"/>
    </location>
</feature>
<evidence type="ECO:0000256" key="1">
    <source>
        <dbReference type="ARBA" id="ARBA00004651"/>
    </source>
</evidence>
<protein>
    <submittedName>
        <fullName evidence="10">Threonine/serine exporter family protein</fullName>
    </submittedName>
</protein>
<feature type="transmembrane region" description="Helical" evidence="7">
    <location>
        <begin position="356"/>
        <end position="374"/>
    </location>
</feature>
<evidence type="ECO:0000256" key="4">
    <source>
        <dbReference type="ARBA" id="ARBA00022989"/>
    </source>
</evidence>
<name>A0ABX5VQ76_9MICO</name>
<reference evidence="10 11" key="1">
    <citation type="submission" date="2019-05" db="EMBL/GenBank/DDBJ databases">
        <title>Georgenia *** sp. nov., and Georgenia *** sp. nov., isolated from the intestinal contents of plateau pika (Ochotona curzoniae) in the Qinghai-Tibet plateau of China.</title>
        <authorList>
            <person name="Tian Z."/>
        </authorList>
    </citation>
    <scope>NUCLEOTIDE SEQUENCE [LARGE SCALE GENOMIC DNA]</scope>
    <source>
        <strain evidence="10 11">Z294</strain>
    </source>
</reference>
<proteinExistence type="inferred from homology"/>
<dbReference type="Pfam" id="PF06738">
    <property type="entry name" value="ThrE"/>
    <property type="match status" value="1"/>
</dbReference>
<dbReference type="InterPro" id="IPR010619">
    <property type="entry name" value="ThrE-like_N"/>
</dbReference>
<dbReference type="PANTHER" id="PTHR34390">
    <property type="entry name" value="UPF0442 PROTEIN YJJB-RELATED"/>
    <property type="match status" value="1"/>
</dbReference>
<evidence type="ECO:0000256" key="6">
    <source>
        <dbReference type="ARBA" id="ARBA00034125"/>
    </source>
</evidence>
<evidence type="ECO:0000256" key="7">
    <source>
        <dbReference type="SAM" id="Phobius"/>
    </source>
</evidence>
<dbReference type="PANTHER" id="PTHR34390:SF2">
    <property type="entry name" value="SUCCINATE TRANSPORTER SUBUNIT YJJP-RELATED"/>
    <property type="match status" value="1"/>
</dbReference>
<evidence type="ECO:0000313" key="11">
    <source>
        <dbReference type="Proteomes" id="UP000313948"/>
    </source>
</evidence>
<feature type="domain" description="Threonine/Serine exporter ThrE" evidence="9">
    <location>
        <begin position="284"/>
        <end position="409"/>
    </location>
</feature>
<keyword evidence="2" id="KW-1003">Cell membrane</keyword>
<feature type="transmembrane region" description="Helical" evidence="7">
    <location>
        <begin position="304"/>
        <end position="322"/>
    </location>
</feature>
<comment type="similarity">
    <text evidence="6">Belongs to the ThrE exporter (TC 2.A.79) family.</text>
</comment>
<evidence type="ECO:0000313" key="10">
    <source>
        <dbReference type="EMBL" id="QDB80612.1"/>
    </source>
</evidence>
<dbReference type="Proteomes" id="UP000313948">
    <property type="component" value="Chromosome"/>
</dbReference>
<dbReference type="InterPro" id="IPR024528">
    <property type="entry name" value="ThrE_2"/>
</dbReference>
<keyword evidence="3 7" id="KW-0812">Transmembrane</keyword>
<feature type="transmembrane region" description="Helical" evidence="7">
    <location>
        <begin position="328"/>
        <end position="349"/>
    </location>
</feature>